<keyword evidence="3" id="KW-0288">FMN</keyword>
<evidence type="ECO:0000256" key="4">
    <source>
        <dbReference type="ARBA" id="ARBA00022694"/>
    </source>
</evidence>
<evidence type="ECO:0000256" key="2">
    <source>
        <dbReference type="ARBA" id="ARBA00022630"/>
    </source>
</evidence>
<feature type="coiled-coil region" evidence="6">
    <location>
        <begin position="464"/>
        <end position="491"/>
    </location>
</feature>
<dbReference type="PANTHER" id="PTHR45936">
    <property type="entry name" value="TRNA-DIHYDROURIDINE(20) SYNTHASE [NAD(P)+]-LIKE"/>
    <property type="match status" value="1"/>
</dbReference>
<dbReference type="Gene3D" id="3.30.160.20">
    <property type="match status" value="1"/>
</dbReference>
<evidence type="ECO:0000313" key="8">
    <source>
        <dbReference type="EMBL" id="VDI79072.1"/>
    </source>
</evidence>
<dbReference type="AlphaFoldDB" id="A0A8B6HHX1"/>
<dbReference type="CDD" id="cd02801">
    <property type="entry name" value="DUS_like_FMN"/>
    <property type="match status" value="1"/>
</dbReference>
<dbReference type="InterPro" id="IPR013785">
    <property type="entry name" value="Aldolase_TIM"/>
</dbReference>
<dbReference type="InterPro" id="IPR014720">
    <property type="entry name" value="dsRBD_dom"/>
</dbReference>
<dbReference type="InterPro" id="IPR052582">
    <property type="entry name" value="tRNA-DUS-like"/>
</dbReference>
<dbReference type="InterPro" id="IPR044463">
    <property type="entry name" value="DUS2_DSRM"/>
</dbReference>
<evidence type="ECO:0000256" key="1">
    <source>
        <dbReference type="ARBA" id="ARBA00001917"/>
    </source>
</evidence>
<dbReference type="Gene3D" id="3.20.20.70">
    <property type="entry name" value="Aldolase class I"/>
    <property type="match status" value="1"/>
</dbReference>
<keyword evidence="5 8" id="KW-0560">Oxidoreductase</keyword>
<organism evidence="8 9">
    <name type="scientific">Mytilus galloprovincialis</name>
    <name type="common">Mediterranean mussel</name>
    <dbReference type="NCBI Taxonomy" id="29158"/>
    <lineage>
        <taxon>Eukaryota</taxon>
        <taxon>Metazoa</taxon>
        <taxon>Spiralia</taxon>
        <taxon>Lophotrochozoa</taxon>
        <taxon>Mollusca</taxon>
        <taxon>Bivalvia</taxon>
        <taxon>Autobranchia</taxon>
        <taxon>Pteriomorphia</taxon>
        <taxon>Mytilida</taxon>
        <taxon>Mytiloidea</taxon>
        <taxon>Mytilidae</taxon>
        <taxon>Mytilinae</taxon>
        <taxon>Mytilus</taxon>
    </lineage>
</organism>
<keyword evidence="2" id="KW-0285">Flavoprotein</keyword>
<reference evidence="8" key="1">
    <citation type="submission" date="2018-11" db="EMBL/GenBank/DDBJ databases">
        <authorList>
            <person name="Alioto T."/>
            <person name="Alioto T."/>
        </authorList>
    </citation>
    <scope>NUCLEOTIDE SEQUENCE</scope>
</reference>
<dbReference type="InterPro" id="IPR035587">
    <property type="entry name" value="DUS-like_FMN-bd"/>
</dbReference>
<dbReference type="Proteomes" id="UP000596742">
    <property type="component" value="Unassembled WGS sequence"/>
</dbReference>
<evidence type="ECO:0000256" key="5">
    <source>
        <dbReference type="ARBA" id="ARBA00023002"/>
    </source>
</evidence>
<dbReference type="GO" id="GO:0050660">
    <property type="term" value="F:flavin adenine dinucleotide binding"/>
    <property type="evidence" value="ECO:0007669"/>
    <property type="project" value="InterPro"/>
</dbReference>
<comment type="caution">
    <text evidence="8">The sequence shown here is derived from an EMBL/GenBank/DDBJ whole genome shotgun (WGS) entry which is preliminary data.</text>
</comment>
<evidence type="ECO:0000256" key="3">
    <source>
        <dbReference type="ARBA" id="ARBA00022643"/>
    </source>
</evidence>
<comment type="cofactor">
    <cofactor evidence="1">
        <name>FMN</name>
        <dbReference type="ChEBI" id="CHEBI:58210"/>
    </cofactor>
</comment>
<dbReference type="SMART" id="SM00358">
    <property type="entry name" value="DSRM"/>
    <property type="match status" value="1"/>
</dbReference>
<evidence type="ECO:0000256" key="6">
    <source>
        <dbReference type="SAM" id="Coils"/>
    </source>
</evidence>
<dbReference type="GO" id="GO:0000049">
    <property type="term" value="F:tRNA binding"/>
    <property type="evidence" value="ECO:0007669"/>
    <property type="project" value="InterPro"/>
</dbReference>
<proteinExistence type="predicted"/>
<dbReference type="EC" id="1.3.1.91" evidence="8"/>
<keyword evidence="6" id="KW-0175">Coiled coil</keyword>
<dbReference type="Pfam" id="PF00035">
    <property type="entry name" value="dsrm"/>
    <property type="match status" value="1"/>
</dbReference>
<dbReference type="OrthoDB" id="10262250at2759"/>
<dbReference type="SUPFAM" id="SSF51395">
    <property type="entry name" value="FMN-linked oxidoreductases"/>
    <property type="match status" value="1"/>
</dbReference>
<dbReference type="Pfam" id="PF01207">
    <property type="entry name" value="Dus"/>
    <property type="match status" value="1"/>
</dbReference>
<keyword evidence="9" id="KW-1185">Reference proteome</keyword>
<protein>
    <submittedName>
        <fullName evidence="8">tRNA-dihydrouridine synthase 2</fullName>
        <ecNumber evidence="8">1.3.1.91</ecNumber>
    </submittedName>
</protein>
<dbReference type="GO" id="GO:0005737">
    <property type="term" value="C:cytoplasm"/>
    <property type="evidence" value="ECO:0007669"/>
    <property type="project" value="TreeGrafter"/>
</dbReference>
<name>A0A8B6HHX1_MYTGA</name>
<gene>
    <name evidence="8" type="ORF">MGAL_10B024458</name>
</gene>
<feature type="domain" description="DRBM" evidence="7">
    <location>
        <begin position="366"/>
        <end position="431"/>
    </location>
</feature>
<evidence type="ECO:0000259" key="7">
    <source>
        <dbReference type="SMART" id="SM00358"/>
    </source>
</evidence>
<dbReference type="GO" id="GO:0102264">
    <property type="term" value="F:tRNA-dihydrouridine20 synthase activity"/>
    <property type="evidence" value="ECO:0007669"/>
    <property type="project" value="UniProtKB-EC"/>
</dbReference>
<dbReference type="SUPFAM" id="SSF54768">
    <property type="entry name" value="dsRNA-binding domain-like"/>
    <property type="match status" value="1"/>
</dbReference>
<dbReference type="EMBL" id="UYJE01010033">
    <property type="protein sequence ID" value="VDI79072.1"/>
    <property type="molecule type" value="Genomic_DNA"/>
</dbReference>
<accession>A0A8B6HHX1</accession>
<dbReference type="InterPro" id="IPR018517">
    <property type="entry name" value="tRNA_hU_synthase_CS"/>
</dbReference>
<dbReference type="PANTHER" id="PTHR45936:SF1">
    <property type="entry name" value="TRNA-DIHYDROURIDINE(20) SYNTHASE [NAD(P)+]-LIKE"/>
    <property type="match status" value="1"/>
</dbReference>
<evidence type="ECO:0000313" key="9">
    <source>
        <dbReference type="Proteomes" id="UP000596742"/>
    </source>
</evidence>
<dbReference type="CDD" id="cd19871">
    <property type="entry name" value="DSRM_DUS2L"/>
    <property type="match status" value="1"/>
</dbReference>
<dbReference type="PROSITE" id="PS01136">
    <property type="entry name" value="UPF0034"/>
    <property type="match status" value="1"/>
</dbReference>
<keyword evidence="4" id="KW-0819">tRNA processing</keyword>
<sequence>MTEKIDFHHKVILAPMVRVSTLPFRLLSLRYGADLVYCEEIIDFKILSSTRVENDILGTVDYVMSDGFVVFRTCPQEKGKVFFQLGTSDPERAVAAALKVQDDVAGIDVNMGCPKEFSIKGGMGAALLKKPEKVKQILSSLVKAVSIPVTCKIRCLPTLDETIELAKIIEKTGVSALTVHGRTKEERPRHTNRNEFIRKIAESLSIPVIANGGSKEMKDNPDIQKFAKNTGCTSVMVAQAAERNPSIFSKEGMIPLLDIVREYIKMAIDWDNNAINSKYCILAMMYKDMDLKEGDQSLTAVTMEEFSEIWGLQEYFNQHKQSMTKLLAMKYDKETEIHVVTTDDGHTTIEMPFKFIKKEFPPKISPKQRLYEATKRAGINRLEYDVTERTEDRCYNCILNVGGNLYTTPYWEKSKQLAEQGAAMVATTVLDIEDERQFVEGGQNEALVEKWKKRKNDSDVKDIYLSFKHLLDKANEEKEKLAKKRLNDETNDSCIEVKHFVSDNHDDVVT</sequence>